<dbReference type="Pfam" id="PF09365">
    <property type="entry name" value="DUF2461"/>
    <property type="match status" value="1"/>
</dbReference>
<evidence type="ECO:0000313" key="2">
    <source>
        <dbReference type="Proteomes" id="UP001610063"/>
    </source>
</evidence>
<organism evidence="1 2">
    <name type="scientific">Marinoscillum luteum</name>
    <dbReference type="NCBI Taxonomy" id="861051"/>
    <lineage>
        <taxon>Bacteria</taxon>
        <taxon>Pseudomonadati</taxon>
        <taxon>Bacteroidota</taxon>
        <taxon>Cytophagia</taxon>
        <taxon>Cytophagales</taxon>
        <taxon>Reichenbachiellaceae</taxon>
        <taxon>Marinoscillum</taxon>
    </lineage>
</organism>
<dbReference type="Proteomes" id="UP001610063">
    <property type="component" value="Unassembled WGS sequence"/>
</dbReference>
<sequence length="222" mass="25926">MPISNANFRFLNELSLHNNREWFAEHKHEYEVFHEEVKNLAKDVEVLMNEHDLLAGGRVYRIYRDVRFSKDKTPFKDYWAGSFRRATALLRGGYYYEIAPGRSFVAGGFFGPNPSDLLHIRKQISQEPEPLWEVLNQKEFKQYFGELKGDAVKTSPKGFSIDDPAIMLIRQKQFVIEHYFTDEEVLSPDFPETINSAFRAMRPFLDYMSEILTTDLNGESIV</sequence>
<comment type="caution">
    <text evidence="1">The sequence shown here is derived from an EMBL/GenBank/DDBJ whole genome shotgun (WGS) entry which is preliminary data.</text>
</comment>
<dbReference type="InterPro" id="IPR015996">
    <property type="entry name" value="UCP028451"/>
</dbReference>
<name>A0ABW7NBJ4_9BACT</name>
<dbReference type="InterPro" id="IPR012808">
    <property type="entry name" value="CHP02453"/>
</dbReference>
<dbReference type="PANTHER" id="PTHR36452:SF1">
    <property type="entry name" value="DUF2461 DOMAIN-CONTAINING PROTEIN"/>
    <property type="match status" value="1"/>
</dbReference>
<protein>
    <submittedName>
        <fullName evidence="1">DUF2461 domain-containing protein</fullName>
    </submittedName>
</protein>
<accession>A0ABW7NBJ4</accession>
<dbReference type="PIRSF" id="PIRSF028451">
    <property type="entry name" value="UCP028451"/>
    <property type="match status" value="1"/>
</dbReference>
<reference evidence="1 2" key="1">
    <citation type="journal article" date="2013" name="Int. J. Syst. Evol. Microbiol.">
        <title>Marinoscillum luteum sp. nov., isolated from marine sediment.</title>
        <authorList>
            <person name="Cha I.T."/>
            <person name="Park S.J."/>
            <person name="Kim S.J."/>
            <person name="Kim J.G."/>
            <person name="Jung M.Y."/>
            <person name="Shin K.S."/>
            <person name="Kwon K.K."/>
            <person name="Yang S.H."/>
            <person name="Seo Y.S."/>
            <person name="Rhee S.K."/>
        </authorList>
    </citation>
    <scope>NUCLEOTIDE SEQUENCE [LARGE SCALE GENOMIC DNA]</scope>
    <source>
        <strain evidence="1 2">KCTC 23939</strain>
    </source>
</reference>
<dbReference type="NCBIfam" id="TIGR02453">
    <property type="entry name" value="TIGR02453 family protein"/>
    <property type="match status" value="1"/>
</dbReference>
<keyword evidence="2" id="KW-1185">Reference proteome</keyword>
<evidence type="ECO:0000313" key="1">
    <source>
        <dbReference type="EMBL" id="MFH6984867.1"/>
    </source>
</evidence>
<dbReference type="EMBL" id="JBIPKE010000019">
    <property type="protein sequence ID" value="MFH6984867.1"/>
    <property type="molecule type" value="Genomic_DNA"/>
</dbReference>
<dbReference type="PANTHER" id="PTHR36452">
    <property type="entry name" value="CHROMOSOME 12, WHOLE GENOME SHOTGUN SEQUENCE"/>
    <property type="match status" value="1"/>
</dbReference>
<gene>
    <name evidence="1" type="ORF">ACHKAR_15530</name>
</gene>
<dbReference type="RefSeq" id="WP_395418291.1">
    <property type="nucleotide sequence ID" value="NZ_JBIPKE010000019.1"/>
</dbReference>
<proteinExistence type="predicted"/>